<proteinExistence type="inferred from homology"/>
<dbReference type="InterPro" id="IPR036291">
    <property type="entry name" value="NAD(P)-bd_dom_sf"/>
</dbReference>
<evidence type="ECO:0000256" key="2">
    <source>
        <dbReference type="ARBA" id="ARBA00023002"/>
    </source>
</evidence>
<dbReference type="EMBL" id="QFOZ01000001">
    <property type="protein sequence ID" value="PZP89865.1"/>
    <property type="molecule type" value="Genomic_DNA"/>
</dbReference>
<protein>
    <recommendedName>
        <fullName evidence="5">Short-chain dehydrogenase</fullName>
    </recommendedName>
</protein>
<evidence type="ECO:0000256" key="1">
    <source>
        <dbReference type="ARBA" id="ARBA00006484"/>
    </source>
</evidence>
<sequence length="298" mass="32089">MGHVPMQVIKDALPLLKNGGPAMVENAVKNLIKKISPTDGTAISGRVVLITGGSSSVGRLIAEECARRGAKAVIIWDDNQDSLDETVARLTKMRCKAAGYLVDISDTQAVDDIARQVLEEFEDVDILIHAARAIPTSASSYLASAPLTSGPHADSTGLSSVTQAFLPHMLDRDHGHIVSLSSVSAVNGPISQEDYAGEKHEPRSFMRSLRSDLVSKGSAVKTLTVCSYYASNKQSTAEKWASSILHTPTEEEISDKVIASIESGQQELFIPESLKYSAILYKLPAHWYDAIMSILGIK</sequence>
<comment type="similarity">
    <text evidence="1">Belongs to the short-chain dehydrogenases/reductases (SDR) family.</text>
</comment>
<keyword evidence="2" id="KW-0560">Oxidoreductase</keyword>
<evidence type="ECO:0000313" key="4">
    <source>
        <dbReference type="Proteomes" id="UP000248606"/>
    </source>
</evidence>
<dbReference type="InterPro" id="IPR002347">
    <property type="entry name" value="SDR_fam"/>
</dbReference>
<gene>
    <name evidence="3" type="ORF">DI579_01515</name>
</gene>
<dbReference type="AlphaFoldDB" id="A0A2W5ICJ8"/>
<dbReference type="RefSeq" id="WP_290595347.1">
    <property type="nucleotide sequence ID" value="NZ_CAKZIO010000003.1"/>
</dbReference>
<evidence type="ECO:0000313" key="3">
    <source>
        <dbReference type="EMBL" id="PZP89865.1"/>
    </source>
</evidence>
<dbReference type="SUPFAM" id="SSF51735">
    <property type="entry name" value="NAD(P)-binding Rossmann-fold domains"/>
    <property type="match status" value="1"/>
</dbReference>
<organism evidence="3 4">
    <name type="scientific">Lawsonella clevelandensis</name>
    <dbReference type="NCBI Taxonomy" id="1528099"/>
    <lineage>
        <taxon>Bacteria</taxon>
        <taxon>Bacillati</taxon>
        <taxon>Actinomycetota</taxon>
        <taxon>Actinomycetes</taxon>
        <taxon>Mycobacteriales</taxon>
        <taxon>Lawsonellaceae</taxon>
        <taxon>Lawsonella</taxon>
    </lineage>
</organism>
<evidence type="ECO:0008006" key="5">
    <source>
        <dbReference type="Google" id="ProtNLM"/>
    </source>
</evidence>
<accession>A0A2W5ICJ8</accession>
<reference evidence="3 4" key="1">
    <citation type="submission" date="2017-08" db="EMBL/GenBank/DDBJ databases">
        <title>Infants hospitalized years apart are colonized by the same room-sourced microbial strains.</title>
        <authorList>
            <person name="Brooks B."/>
            <person name="Olm M.R."/>
            <person name="Firek B.A."/>
            <person name="Baker R."/>
            <person name="Thomas B.C."/>
            <person name="Morowitz M.J."/>
            <person name="Banfield J.F."/>
        </authorList>
    </citation>
    <scope>NUCLEOTIDE SEQUENCE [LARGE SCALE GENOMIC DNA]</scope>
    <source>
        <strain evidence="3">S2_006_000_R1_57</strain>
    </source>
</reference>
<comment type="caution">
    <text evidence="3">The sequence shown here is derived from an EMBL/GenBank/DDBJ whole genome shotgun (WGS) entry which is preliminary data.</text>
</comment>
<dbReference type="PRINTS" id="PR00081">
    <property type="entry name" value="GDHRDH"/>
</dbReference>
<dbReference type="Pfam" id="PF00106">
    <property type="entry name" value="adh_short"/>
    <property type="match status" value="1"/>
</dbReference>
<dbReference type="PANTHER" id="PTHR24322">
    <property type="entry name" value="PKSB"/>
    <property type="match status" value="1"/>
</dbReference>
<dbReference type="GO" id="GO:0016616">
    <property type="term" value="F:oxidoreductase activity, acting on the CH-OH group of donors, NAD or NADP as acceptor"/>
    <property type="evidence" value="ECO:0007669"/>
    <property type="project" value="TreeGrafter"/>
</dbReference>
<dbReference type="Gene3D" id="3.40.50.720">
    <property type="entry name" value="NAD(P)-binding Rossmann-like Domain"/>
    <property type="match status" value="1"/>
</dbReference>
<dbReference type="PANTHER" id="PTHR24322:SF736">
    <property type="entry name" value="RETINOL DEHYDROGENASE 10"/>
    <property type="match status" value="1"/>
</dbReference>
<dbReference type="Proteomes" id="UP000248606">
    <property type="component" value="Unassembled WGS sequence"/>
</dbReference>
<name>A0A2W5ICJ8_9ACTN</name>